<reference evidence="15" key="1">
    <citation type="submission" date="2015-02" db="EMBL/GenBank/DDBJ databases">
        <title>Genome sequencing for Strongylocentrotus purpuratus.</title>
        <authorList>
            <person name="Murali S."/>
            <person name="Liu Y."/>
            <person name="Vee V."/>
            <person name="English A."/>
            <person name="Wang M."/>
            <person name="Skinner E."/>
            <person name="Han Y."/>
            <person name="Muzny D.M."/>
            <person name="Worley K.C."/>
            <person name="Gibbs R.A."/>
        </authorList>
    </citation>
    <scope>NUCLEOTIDE SEQUENCE</scope>
</reference>
<evidence type="ECO:0000259" key="13">
    <source>
        <dbReference type="PROSITE" id="PS50215"/>
    </source>
</evidence>
<feature type="compositionally biased region" description="Low complexity" evidence="9">
    <location>
        <begin position="898"/>
        <end position="907"/>
    </location>
</feature>
<feature type="binding site" evidence="8">
    <location>
        <position position="352"/>
    </location>
    <ligand>
        <name>Zn(2+)</name>
        <dbReference type="ChEBI" id="CHEBI:29105"/>
        <note>catalytic</note>
    </ligand>
</feature>
<evidence type="ECO:0000313" key="15">
    <source>
        <dbReference type="Proteomes" id="UP000007110"/>
    </source>
</evidence>
<dbReference type="GO" id="GO:0004222">
    <property type="term" value="F:metalloendopeptidase activity"/>
    <property type="evidence" value="ECO:0000318"/>
    <property type="project" value="GO_Central"/>
</dbReference>
<feature type="disulfide bond" evidence="6">
    <location>
        <begin position="481"/>
        <end position="501"/>
    </location>
</feature>
<dbReference type="PRINTS" id="PR00289">
    <property type="entry name" value="DISINTEGRIN"/>
</dbReference>
<dbReference type="InterPro" id="IPR006586">
    <property type="entry name" value="ADAM_Cys-rich"/>
</dbReference>
<evidence type="ECO:0000256" key="7">
    <source>
        <dbReference type="PROSITE-ProRule" id="PRU00076"/>
    </source>
</evidence>
<name>A0A7M6UT16_STRPU</name>
<dbReference type="Gene3D" id="4.10.70.10">
    <property type="entry name" value="Disintegrin domain"/>
    <property type="match status" value="1"/>
</dbReference>
<evidence type="ECO:0000256" key="2">
    <source>
        <dbReference type="ARBA" id="ARBA00022692"/>
    </source>
</evidence>
<dbReference type="InterPro" id="IPR001762">
    <property type="entry name" value="Disintegrin_dom"/>
</dbReference>
<feature type="compositionally biased region" description="Pro residues" evidence="9">
    <location>
        <begin position="881"/>
        <end position="897"/>
    </location>
</feature>
<dbReference type="GO" id="GO:0046872">
    <property type="term" value="F:metal ion binding"/>
    <property type="evidence" value="ECO:0007669"/>
    <property type="project" value="UniProtKB-KW"/>
</dbReference>
<feature type="compositionally biased region" description="Polar residues" evidence="9">
    <location>
        <begin position="973"/>
        <end position="993"/>
    </location>
</feature>
<feature type="binding site" evidence="8">
    <location>
        <position position="362"/>
    </location>
    <ligand>
        <name>Zn(2+)</name>
        <dbReference type="ChEBI" id="CHEBI:29105"/>
        <note>catalytic</note>
    </ligand>
</feature>
<feature type="disulfide bond" evidence="7">
    <location>
        <begin position="658"/>
        <end position="668"/>
    </location>
</feature>
<evidence type="ECO:0000256" key="9">
    <source>
        <dbReference type="SAM" id="MobiDB-lite"/>
    </source>
</evidence>
<dbReference type="InterPro" id="IPR000742">
    <property type="entry name" value="EGF"/>
</dbReference>
<evidence type="ECO:0000256" key="1">
    <source>
        <dbReference type="ARBA" id="ARBA00004479"/>
    </source>
</evidence>
<keyword evidence="15" id="KW-1185">Reference proteome</keyword>
<keyword evidence="8" id="KW-0479">Metal-binding</keyword>
<dbReference type="GO" id="GO:0016020">
    <property type="term" value="C:membrane"/>
    <property type="evidence" value="ECO:0007669"/>
    <property type="project" value="UniProtKB-SubCell"/>
</dbReference>
<dbReference type="InParanoid" id="A0A7M6UT16"/>
<protein>
    <submittedName>
        <fullName evidence="14">Uncharacterized protein</fullName>
    </submittedName>
</protein>
<keyword evidence="4 10" id="KW-0472">Membrane</keyword>
<dbReference type="InterPro" id="IPR024079">
    <property type="entry name" value="MetalloPept_cat_dom_sf"/>
</dbReference>
<keyword evidence="8" id="KW-0862">Zinc</keyword>
<keyword evidence="5 7" id="KW-1015">Disulfide bond</keyword>
<dbReference type="InterPro" id="IPR002870">
    <property type="entry name" value="Peptidase_M12B_N"/>
</dbReference>
<dbReference type="OrthoDB" id="5951731at2759"/>
<dbReference type="AlphaFoldDB" id="A0A7M6UT16"/>
<evidence type="ECO:0000256" key="3">
    <source>
        <dbReference type="ARBA" id="ARBA00022989"/>
    </source>
</evidence>
<dbReference type="InterPro" id="IPR001590">
    <property type="entry name" value="Peptidase_M12B"/>
</dbReference>
<evidence type="ECO:0000313" key="14">
    <source>
        <dbReference type="EnsemblMetazoa" id="NP_001353340"/>
    </source>
</evidence>
<feature type="disulfide bond" evidence="7">
    <location>
        <begin position="676"/>
        <end position="685"/>
    </location>
</feature>
<dbReference type="CDD" id="cd04269">
    <property type="entry name" value="ZnMc_adamalysin_II_like"/>
    <property type="match status" value="1"/>
</dbReference>
<dbReference type="Proteomes" id="UP000007110">
    <property type="component" value="Unassembled WGS sequence"/>
</dbReference>
<dbReference type="FunFam" id="3.40.390.10:FF:000002">
    <property type="entry name" value="Disintegrin and metalloproteinase domain-containing protein 22"/>
    <property type="match status" value="1"/>
</dbReference>
<organism evidence="14 15">
    <name type="scientific">Strongylocentrotus purpuratus</name>
    <name type="common">Purple sea urchin</name>
    <dbReference type="NCBI Taxonomy" id="7668"/>
    <lineage>
        <taxon>Eukaryota</taxon>
        <taxon>Metazoa</taxon>
        <taxon>Echinodermata</taxon>
        <taxon>Eleutherozoa</taxon>
        <taxon>Echinozoa</taxon>
        <taxon>Echinoidea</taxon>
        <taxon>Euechinoidea</taxon>
        <taxon>Echinacea</taxon>
        <taxon>Camarodonta</taxon>
        <taxon>Echinidea</taxon>
        <taxon>Strongylocentrotidae</taxon>
        <taxon>Strongylocentrotus</taxon>
    </lineage>
</organism>
<evidence type="ECO:0000256" key="8">
    <source>
        <dbReference type="PROSITE-ProRule" id="PRU00276"/>
    </source>
</evidence>
<dbReference type="PROSITE" id="PS50026">
    <property type="entry name" value="EGF_3"/>
    <property type="match status" value="1"/>
</dbReference>
<evidence type="ECO:0000256" key="5">
    <source>
        <dbReference type="ARBA" id="ARBA00023157"/>
    </source>
</evidence>
<dbReference type="InterPro" id="IPR036436">
    <property type="entry name" value="Disintegrin_dom_sf"/>
</dbReference>
<reference evidence="14" key="2">
    <citation type="submission" date="2021-01" db="UniProtKB">
        <authorList>
            <consortium name="EnsemblMetazoa"/>
        </authorList>
    </citation>
    <scope>IDENTIFICATION</scope>
</reference>
<dbReference type="KEGG" id="spu:373195"/>
<comment type="subcellular location">
    <subcellularLocation>
        <location evidence="1">Membrane</location>
        <topology evidence="1">Single-pass type I membrane protein</topology>
    </subcellularLocation>
</comment>
<dbReference type="OMA" id="FAKCEIR"/>
<accession>A0A7M6UT16</accession>
<dbReference type="FunCoup" id="A0A7M6UT16">
    <property type="interactions" value="608"/>
</dbReference>
<feature type="transmembrane region" description="Helical" evidence="10">
    <location>
        <begin position="7"/>
        <end position="24"/>
    </location>
</feature>
<dbReference type="EnsemblMetazoa" id="NM_001366411">
    <property type="protein sequence ID" value="NP_001353340"/>
    <property type="gene ID" value="LOC373195"/>
</dbReference>
<dbReference type="Pfam" id="PF00200">
    <property type="entry name" value="Disintegrin"/>
    <property type="match status" value="1"/>
</dbReference>
<dbReference type="PROSITE" id="PS50214">
    <property type="entry name" value="DISINTEGRIN_2"/>
    <property type="match status" value="1"/>
</dbReference>
<evidence type="ECO:0000256" key="6">
    <source>
        <dbReference type="PROSITE-ProRule" id="PRU00068"/>
    </source>
</evidence>
<dbReference type="PANTHER" id="PTHR11905">
    <property type="entry name" value="ADAM A DISINTEGRIN AND METALLOPROTEASE DOMAIN"/>
    <property type="match status" value="1"/>
</dbReference>
<dbReference type="SUPFAM" id="SSF57552">
    <property type="entry name" value="Blood coagulation inhibitor (disintegrin)"/>
    <property type="match status" value="1"/>
</dbReference>
<keyword evidence="7" id="KW-0245">EGF-like domain</keyword>
<dbReference type="Pfam" id="PF08516">
    <property type="entry name" value="ADAM_CR"/>
    <property type="match status" value="1"/>
</dbReference>
<proteinExistence type="predicted"/>
<dbReference type="InterPro" id="IPR034027">
    <property type="entry name" value="Reprolysin_adamalysin"/>
</dbReference>
<dbReference type="Pfam" id="PF01562">
    <property type="entry name" value="Pep_M12B_propep"/>
    <property type="match status" value="1"/>
</dbReference>
<sequence length="1046" mass="113493">MDGIKPLYKGFQAVIFVLVGILFITDYCLGYRTPGGQEEQLGKLLNYDIVTPYRLAGRERRQAHTITQDGHMLETSFVLSAFGKQFTLDVRLNEDLFPARYIERSYAQDGGAITRKPHPHHHCYYHGEVREANTSSVALSTCNGISGVFMADGESYYIEPLLEADEQHLVYRPQDRRDKKTWVFDVDSSHHEQLQQGAEEPALGHRTRRDVHSETKFIELVIVNDYQEFLRQEENETIVAGRSKEIANVMDMIYRPMNVRVALVGVVTWSQGDRFVVSSIPGNTMGEFQRWRNNELLPDIKNDNAQFITGVSFDGSTVGMASLGTMCSDERSGGVSQDHDRNAAVVASTVAHEMGHNLGFMHDTSDRNCVCDAPSNVGCVMEPSSGPIPPTNFSTCSYTDLKTSLEKGLGACLFDYPDMIFDGPICGNGFLEVGEECDCGTVEECSNDCCIPATCRLHENATCAVGECCEDCQLKKAGEVCRDLSNMCDLPEYCTGLSAECPANVYRQNGQTCANMDDSTCYDGQCLAFDDQCEKIWGPGAEVAHENCFNFNTQGSSFGNCGGTSSSFQACERSHVKCGKLMCVGGSSYPILSSLAKASQGYIWDENNNQHTCKSASIDLGQDVPDPGYVATGSQCAPGFVCSDFQCQNLSSLNIRACPHNCNDHGVCNSKNHCHCDPQWSPPLCNTRGYGGSIDSGPARATDQPVTPFPNTLSQSTKSFVTRKIIVRGGPGSNMVIVLLVMFLCVLPGLTLIGILVYCKRQTLSKMVSKSKGTTKQTYPSSTNNYRNQESRPAPGPARHAPVKPAIQHTYLQETSNVFKFPASGAPPAAPQAAMRPARTAPAPLRSQETPIVHRPAPPVSQAKKPTASIAPLKVETAPKPSRPPVPLNKPPSPAKSPPSVSVPAPKGIRVAPKPPSVHSSAKPQFRLPPPIEASTTKPANAPPGLPTKPALKPTVPKVPLRPTPVTRPKPNVNRNNSTELDESSNFSPTNKVSEPVAAEKSIPVADKPLVALKPVPPKKPAVPNKPTVPTRPPALKPPVKKDPVV</sequence>
<feature type="domain" description="EGF-like" evidence="11">
    <location>
        <begin position="654"/>
        <end position="686"/>
    </location>
</feature>
<dbReference type="PROSITE" id="PS00427">
    <property type="entry name" value="DISINTEGRIN_1"/>
    <property type="match status" value="1"/>
</dbReference>
<dbReference type="GeneID" id="373195"/>
<dbReference type="GO" id="GO:0006508">
    <property type="term" value="P:proteolysis"/>
    <property type="evidence" value="ECO:0000318"/>
    <property type="project" value="GO_Central"/>
</dbReference>
<dbReference type="InterPro" id="IPR018358">
    <property type="entry name" value="Disintegrin_CS"/>
</dbReference>
<dbReference type="SMART" id="SM00608">
    <property type="entry name" value="ACR"/>
    <property type="match status" value="1"/>
</dbReference>
<feature type="compositionally biased region" description="Polar residues" evidence="9">
    <location>
        <begin position="769"/>
        <end position="788"/>
    </location>
</feature>
<keyword evidence="3 10" id="KW-1133">Transmembrane helix</keyword>
<feature type="transmembrane region" description="Helical" evidence="10">
    <location>
        <begin position="735"/>
        <end position="759"/>
    </location>
</feature>
<feature type="binding site" evidence="8">
    <location>
        <position position="356"/>
    </location>
    <ligand>
        <name>Zn(2+)</name>
        <dbReference type="ChEBI" id="CHEBI:29105"/>
        <note>catalytic</note>
    </ligand>
</feature>
<feature type="domain" description="Disintegrin" evidence="12">
    <location>
        <begin position="423"/>
        <end position="509"/>
    </location>
</feature>
<feature type="region of interest" description="Disordered" evidence="9">
    <location>
        <begin position="822"/>
        <end position="1046"/>
    </location>
</feature>
<evidence type="ECO:0000256" key="4">
    <source>
        <dbReference type="ARBA" id="ARBA00023136"/>
    </source>
</evidence>
<dbReference type="FunFam" id="4.10.70.10:FF:000001">
    <property type="entry name" value="Disintegrin and metalloproteinase domain-containing protein 22"/>
    <property type="match status" value="1"/>
</dbReference>
<dbReference type="PROSITE" id="PS50215">
    <property type="entry name" value="ADAM_MEPRO"/>
    <property type="match status" value="1"/>
</dbReference>
<keyword evidence="2 10" id="KW-0812">Transmembrane</keyword>
<feature type="active site" evidence="8">
    <location>
        <position position="353"/>
    </location>
</feature>
<evidence type="ECO:0000259" key="12">
    <source>
        <dbReference type="PROSITE" id="PS50214"/>
    </source>
</evidence>
<feature type="compositionally biased region" description="Low complexity" evidence="9">
    <location>
        <begin position="822"/>
        <end position="846"/>
    </location>
</feature>
<comment type="caution">
    <text evidence="7">Lacks conserved residue(s) required for the propagation of feature annotation.</text>
</comment>
<dbReference type="Pfam" id="PF01421">
    <property type="entry name" value="Reprolysin"/>
    <property type="match status" value="1"/>
</dbReference>
<dbReference type="RefSeq" id="NP_001353340.1">
    <property type="nucleotide sequence ID" value="NM_001366411.1"/>
</dbReference>
<dbReference type="SUPFAM" id="SSF55486">
    <property type="entry name" value="Metalloproteases ('zincins'), catalytic domain"/>
    <property type="match status" value="1"/>
</dbReference>
<dbReference type="PANTHER" id="PTHR11905:SF159">
    <property type="entry name" value="ADAM METALLOPROTEASE"/>
    <property type="match status" value="1"/>
</dbReference>
<feature type="domain" description="Peptidase M12B" evidence="13">
    <location>
        <begin position="216"/>
        <end position="417"/>
    </location>
</feature>
<dbReference type="SMART" id="SM00050">
    <property type="entry name" value="DISIN"/>
    <property type="match status" value="1"/>
</dbReference>
<feature type="region of interest" description="Disordered" evidence="9">
    <location>
        <begin position="769"/>
        <end position="802"/>
    </location>
</feature>
<evidence type="ECO:0000256" key="10">
    <source>
        <dbReference type="SAM" id="Phobius"/>
    </source>
</evidence>
<dbReference type="Gene3D" id="3.40.390.10">
    <property type="entry name" value="Collagenase (Catalytic Domain)"/>
    <property type="match status" value="1"/>
</dbReference>
<evidence type="ECO:0000259" key="11">
    <source>
        <dbReference type="PROSITE" id="PS50026"/>
    </source>
</evidence>